<dbReference type="eggNOG" id="ENOG50313I2">
    <property type="taxonomic scope" value="Bacteria"/>
</dbReference>
<sequence>MTHVLKLAGIGLLLFLMLSACDERRVFEQNVDIKEYAWHKDSVIHFQVPIQQPELGYNIYYNLRNALSYPAQNLYLQIEIADSAGRPLATDLNNIELFDRATGKPYGDGLGDIFDHQVPVYQNFRFPHAGTFDIRIQHRMRESDKRIMKDNHLPFIMSVGIRVEKAASEEEG</sequence>
<dbReference type="AlphaFoldDB" id="M7NAL3"/>
<dbReference type="Proteomes" id="UP000011910">
    <property type="component" value="Unassembled WGS sequence"/>
</dbReference>
<dbReference type="NCBIfam" id="TIGR03511">
    <property type="entry name" value="GldH_lipo"/>
    <property type="match status" value="1"/>
</dbReference>
<comment type="caution">
    <text evidence="1">The sequence shown here is derived from an EMBL/GenBank/DDBJ whole genome shotgun (WGS) entry which is preliminary data.</text>
</comment>
<name>M7NAL3_9BACT</name>
<dbReference type="Pfam" id="PF14109">
    <property type="entry name" value="GldH_lipo"/>
    <property type="match status" value="1"/>
</dbReference>
<proteinExistence type="predicted"/>
<dbReference type="EMBL" id="AODQ01000008">
    <property type="protein sequence ID" value="EMR04282.1"/>
    <property type="molecule type" value="Genomic_DNA"/>
</dbReference>
<dbReference type="InterPro" id="IPR020018">
    <property type="entry name" value="Motility-assoc_lipoprot_GldH"/>
</dbReference>
<dbReference type="STRING" id="1279009.ADICEAN_00568"/>
<keyword evidence="2" id="KW-1185">Reference proteome</keyword>
<accession>M7NAL3</accession>
<dbReference type="RefSeq" id="WP_009193975.1">
    <property type="nucleotide sequence ID" value="NZ_AODQ01000008.1"/>
</dbReference>
<dbReference type="PROSITE" id="PS51257">
    <property type="entry name" value="PROKAR_LIPOPROTEIN"/>
    <property type="match status" value="1"/>
</dbReference>
<protein>
    <submittedName>
        <fullName evidence="1">Gliding motility lipoprotein gldH</fullName>
    </submittedName>
</protein>
<organism evidence="1 2">
    <name type="scientific">Cesiribacter andamanensis AMV16</name>
    <dbReference type="NCBI Taxonomy" id="1279009"/>
    <lineage>
        <taxon>Bacteria</taxon>
        <taxon>Pseudomonadati</taxon>
        <taxon>Bacteroidota</taxon>
        <taxon>Cytophagia</taxon>
        <taxon>Cytophagales</taxon>
        <taxon>Cesiribacteraceae</taxon>
        <taxon>Cesiribacter</taxon>
    </lineage>
</organism>
<keyword evidence="1" id="KW-0449">Lipoprotein</keyword>
<evidence type="ECO:0000313" key="2">
    <source>
        <dbReference type="Proteomes" id="UP000011910"/>
    </source>
</evidence>
<reference evidence="1 2" key="1">
    <citation type="journal article" date="2013" name="Genome Announc.">
        <title>Draft Genome Sequence of Cesiribacter andamanensis Strain AMV16T, Isolated from a Soil Sample from a Mud Volcano in the Andaman Islands, India.</title>
        <authorList>
            <person name="Shivaji S."/>
            <person name="Ara S."/>
            <person name="Begum Z."/>
            <person name="Srinivas T.N."/>
            <person name="Singh A."/>
            <person name="Kumar Pinnaka A."/>
        </authorList>
    </citation>
    <scope>NUCLEOTIDE SEQUENCE [LARGE SCALE GENOMIC DNA]</scope>
    <source>
        <strain evidence="1 2">AMV16</strain>
    </source>
</reference>
<gene>
    <name evidence="1" type="primary">gldH</name>
    <name evidence="1" type="ORF">ADICEAN_00568</name>
</gene>
<evidence type="ECO:0000313" key="1">
    <source>
        <dbReference type="EMBL" id="EMR04282.1"/>
    </source>
</evidence>